<evidence type="ECO:0000256" key="1">
    <source>
        <dbReference type="SAM" id="MobiDB-lite"/>
    </source>
</evidence>
<dbReference type="GO" id="GO:0005737">
    <property type="term" value="C:cytoplasm"/>
    <property type="evidence" value="ECO:0007669"/>
    <property type="project" value="TreeGrafter"/>
</dbReference>
<evidence type="ECO:0000313" key="2">
    <source>
        <dbReference type="EMBL" id="KAK2563279.1"/>
    </source>
</evidence>
<feature type="compositionally biased region" description="Polar residues" evidence="1">
    <location>
        <begin position="88"/>
        <end position="98"/>
    </location>
</feature>
<feature type="region of interest" description="Disordered" evidence="1">
    <location>
        <begin position="64"/>
        <end position="106"/>
    </location>
</feature>
<accession>A0AAD9QL38</accession>
<proteinExistence type="predicted"/>
<gene>
    <name evidence="2" type="ORF">P5673_013641</name>
</gene>
<dbReference type="Proteomes" id="UP001249851">
    <property type="component" value="Unassembled WGS sequence"/>
</dbReference>
<dbReference type="AlphaFoldDB" id="A0AAD9QL38"/>
<dbReference type="PANTHER" id="PTHR33769">
    <property type="entry name" value="TESTIS-EXPRESSED PROTEIN 26 ISOFORM X3"/>
    <property type="match status" value="1"/>
</dbReference>
<dbReference type="EMBL" id="JARQWQ010000026">
    <property type="protein sequence ID" value="KAK2563279.1"/>
    <property type="molecule type" value="Genomic_DNA"/>
</dbReference>
<dbReference type="InterPro" id="IPR043460">
    <property type="entry name" value="MEDAG/TEX26"/>
</dbReference>
<comment type="caution">
    <text evidence="2">The sequence shown here is derived from an EMBL/GenBank/DDBJ whole genome shotgun (WGS) entry which is preliminary data.</text>
</comment>
<reference evidence="2" key="1">
    <citation type="journal article" date="2023" name="G3 (Bethesda)">
        <title>Whole genome assembly and annotation of the endangered Caribbean coral Acropora cervicornis.</title>
        <authorList>
            <person name="Selwyn J.D."/>
            <person name="Vollmer S.V."/>
        </authorList>
    </citation>
    <scope>NUCLEOTIDE SEQUENCE</scope>
    <source>
        <strain evidence="2">K2</strain>
    </source>
</reference>
<reference evidence="2" key="2">
    <citation type="journal article" date="2023" name="Science">
        <title>Genomic signatures of disease resistance in endangered staghorn corals.</title>
        <authorList>
            <person name="Vollmer S.V."/>
            <person name="Selwyn J.D."/>
            <person name="Despard B.A."/>
            <person name="Roesel C.L."/>
        </authorList>
    </citation>
    <scope>NUCLEOTIDE SEQUENCE</scope>
    <source>
        <strain evidence="2">K2</strain>
    </source>
</reference>
<evidence type="ECO:0000313" key="3">
    <source>
        <dbReference type="Proteomes" id="UP001249851"/>
    </source>
</evidence>
<dbReference type="PANTHER" id="PTHR33769:SF2">
    <property type="entry name" value="TESTIS-EXPRESSED PROTEIN 26"/>
    <property type="match status" value="1"/>
</dbReference>
<sequence length="298" mass="33745">MVPRQINNGMSPMQAWEERQALELDGAVITPGFAYNIARYFPSGTDYDKQMCIELMDKIGASTNPSTWYSPVARSRTPTRPKSDPSSRNRQPRNATQSRTKDTEHFYMTTNQREYRGVFGSPAGSVRPRTSEIFPVRSNNNSSSYRTDFNQKYLVKTQGIRAATTSGNRRNNPHPFETFINWKFPSRLPPVLSEEINPDAWNEVLKEQVKSTYQYDYTGIPQGVDVSTVFSGDLVPSLYQPPYTLDSTARCSYQAPPLRNELSENLSQRFGCNRNIYKPAVGAGKAEDTSSTFMINLK</sequence>
<organism evidence="2 3">
    <name type="scientific">Acropora cervicornis</name>
    <name type="common">Staghorn coral</name>
    <dbReference type="NCBI Taxonomy" id="6130"/>
    <lineage>
        <taxon>Eukaryota</taxon>
        <taxon>Metazoa</taxon>
        <taxon>Cnidaria</taxon>
        <taxon>Anthozoa</taxon>
        <taxon>Hexacorallia</taxon>
        <taxon>Scleractinia</taxon>
        <taxon>Astrocoeniina</taxon>
        <taxon>Acroporidae</taxon>
        <taxon>Acropora</taxon>
    </lineage>
</organism>
<protein>
    <submittedName>
        <fullName evidence="2">Uncharacterized protein</fullName>
    </submittedName>
</protein>
<name>A0AAD9QL38_ACRCE</name>
<keyword evidence="3" id="KW-1185">Reference proteome</keyword>